<keyword evidence="2" id="KW-1185">Reference proteome</keyword>
<organism evidence="1 2">
    <name type="scientific">Streptosporangium longisporum</name>
    <dbReference type="NCBI Taxonomy" id="46187"/>
    <lineage>
        <taxon>Bacteria</taxon>
        <taxon>Bacillati</taxon>
        <taxon>Actinomycetota</taxon>
        <taxon>Actinomycetes</taxon>
        <taxon>Streptosporangiales</taxon>
        <taxon>Streptosporangiaceae</taxon>
        <taxon>Streptosporangium</taxon>
    </lineage>
</organism>
<accession>A0ABN3XRD2</accession>
<evidence type="ECO:0000313" key="2">
    <source>
        <dbReference type="Proteomes" id="UP001499930"/>
    </source>
</evidence>
<evidence type="ECO:0000313" key="1">
    <source>
        <dbReference type="EMBL" id="GAA2985288.1"/>
    </source>
</evidence>
<dbReference type="Proteomes" id="UP001499930">
    <property type="component" value="Unassembled WGS sequence"/>
</dbReference>
<sequence>MTGAAGVGVLEAAGAASVPEPGLAPESFVAAPPEQAVASTAAVARARPASGVLRCRRSTISTISLPHYNKVRLKH</sequence>
<dbReference type="EMBL" id="BAAAWD010000002">
    <property type="protein sequence ID" value="GAA2985288.1"/>
    <property type="molecule type" value="Genomic_DNA"/>
</dbReference>
<gene>
    <name evidence="1" type="ORF">GCM10017559_00990</name>
</gene>
<protein>
    <submittedName>
        <fullName evidence="1">Uncharacterized protein</fullName>
    </submittedName>
</protein>
<comment type="caution">
    <text evidence="1">The sequence shown here is derived from an EMBL/GenBank/DDBJ whole genome shotgun (WGS) entry which is preliminary data.</text>
</comment>
<name>A0ABN3XRD2_9ACTN</name>
<reference evidence="1 2" key="1">
    <citation type="journal article" date="2019" name="Int. J. Syst. Evol. Microbiol.">
        <title>The Global Catalogue of Microorganisms (GCM) 10K type strain sequencing project: providing services to taxonomists for standard genome sequencing and annotation.</title>
        <authorList>
            <consortium name="The Broad Institute Genomics Platform"/>
            <consortium name="The Broad Institute Genome Sequencing Center for Infectious Disease"/>
            <person name="Wu L."/>
            <person name="Ma J."/>
        </authorList>
    </citation>
    <scope>NUCLEOTIDE SEQUENCE [LARGE SCALE GENOMIC DNA]</scope>
    <source>
        <strain evidence="1 2">JCM 3106</strain>
    </source>
</reference>
<proteinExistence type="predicted"/>